<dbReference type="AlphaFoldDB" id="X0THG8"/>
<name>X0THG8_9ZZZZ</name>
<comment type="caution">
    <text evidence="1">The sequence shown here is derived from an EMBL/GenBank/DDBJ whole genome shotgun (WGS) entry which is preliminary data.</text>
</comment>
<gene>
    <name evidence="1" type="ORF">S01H1_27848</name>
</gene>
<sequence>MYEKYWGLREKPFENTPDPRFMYYSKKHEQALTRLLYAIREEKG</sequence>
<evidence type="ECO:0000313" key="1">
    <source>
        <dbReference type="EMBL" id="GAF92968.1"/>
    </source>
</evidence>
<protein>
    <submittedName>
        <fullName evidence="1">Uncharacterized protein</fullName>
    </submittedName>
</protein>
<dbReference type="EMBL" id="BARS01016988">
    <property type="protein sequence ID" value="GAF92968.1"/>
    <property type="molecule type" value="Genomic_DNA"/>
</dbReference>
<proteinExistence type="predicted"/>
<accession>X0THG8</accession>
<reference evidence="1" key="1">
    <citation type="journal article" date="2014" name="Front. Microbiol.">
        <title>High frequency of phylogenetically diverse reductive dehalogenase-homologous genes in deep subseafloor sedimentary metagenomes.</title>
        <authorList>
            <person name="Kawai M."/>
            <person name="Futagami T."/>
            <person name="Toyoda A."/>
            <person name="Takaki Y."/>
            <person name="Nishi S."/>
            <person name="Hori S."/>
            <person name="Arai W."/>
            <person name="Tsubouchi T."/>
            <person name="Morono Y."/>
            <person name="Uchiyama I."/>
            <person name="Ito T."/>
            <person name="Fujiyama A."/>
            <person name="Inagaki F."/>
            <person name="Takami H."/>
        </authorList>
    </citation>
    <scope>NUCLEOTIDE SEQUENCE</scope>
    <source>
        <strain evidence="1">Expedition CK06-06</strain>
    </source>
</reference>
<feature type="non-terminal residue" evidence="1">
    <location>
        <position position="44"/>
    </location>
</feature>
<organism evidence="1">
    <name type="scientific">marine sediment metagenome</name>
    <dbReference type="NCBI Taxonomy" id="412755"/>
    <lineage>
        <taxon>unclassified sequences</taxon>
        <taxon>metagenomes</taxon>
        <taxon>ecological metagenomes</taxon>
    </lineage>
</organism>